<feature type="compositionally biased region" description="Basic and acidic residues" evidence="1">
    <location>
        <begin position="119"/>
        <end position="132"/>
    </location>
</feature>
<gene>
    <name evidence="4" type="ORF">DI536_35755</name>
</gene>
<name>A0A2W5SKA1_9BACT</name>
<feature type="domain" description="AAA+ ATPase" evidence="3">
    <location>
        <begin position="667"/>
        <end position="809"/>
    </location>
</feature>
<reference evidence="4 5" key="1">
    <citation type="submission" date="2017-08" db="EMBL/GenBank/DDBJ databases">
        <title>Infants hospitalized years apart are colonized by the same room-sourced microbial strains.</title>
        <authorList>
            <person name="Brooks B."/>
            <person name="Olm M.R."/>
            <person name="Firek B.A."/>
            <person name="Baker R."/>
            <person name="Thomas B.C."/>
            <person name="Morowitz M.J."/>
            <person name="Banfield J.F."/>
        </authorList>
    </citation>
    <scope>NUCLEOTIDE SEQUENCE [LARGE SCALE GENOMIC DNA]</scope>
    <source>
        <strain evidence="4">S2_003_000_R2_14</strain>
    </source>
</reference>
<feature type="region of interest" description="Disordered" evidence="1">
    <location>
        <begin position="112"/>
        <end position="132"/>
    </location>
</feature>
<evidence type="ECO:0000313" key="5">
    <source>
        <dbReference type="Proteomes" id="UP000249061"/>
    </source>
</evidence>
<feature type="transmembrane region" description="Helical" evidence="2">
    <location>
        <begin position="424"/>
        <end position="441"/>
    </location>
</feature>
<evidence type="ECO:0000256" key="2">
    <source>
        <dbReference type="SAM" id="Phobius"/>
    </source>
</evidence>
<dbReference type="InterPro" id="IPR003593">
    <property type="entry name" value="AAA+_ATPase"/>
</dbReference>
<keyword evidence="2" id="KW-0812">Transmembrane</keyword>
<proteinExistence type="predicted"/>
<evidence type="ECO:0000256" key="1">
    <source>
        <dbReference type="SAM" id="MobiDB-lite"/>
    </source>
</evidence>
<feature type="transmembrane region" description="Helical" evidence="2">
    <location>
        <begin position="493"/>
        <end position="514"/>
    </location>
</feature>
<organism evidence="4 5">
    <name type="scientific">Archangium gephyra</name>
    <dbReference type="NCBI Taxonomy" id="48"/>
    <lineage>
        <taxon>Bacteria</taxon>
        <taxon>Pseudomonadati</taxon>
        <taxon>Myxococcota</taxon>
        <taxon>Myxococcia</taxon>
        <taxon>Myxococcales</taxon>
        <taxon>Cystobacterineae</taxon>
        <taxon>Archangiaceae</taxon>
        <taxon>Archangium</taxon>
    </lineage>
</organism>
<feature type="transmembrane region" description="Helical" evidence="2">
    <location>
        <begin position="453"/>
        <end position="481"/>
    </location>
</feature>
<feature type="region of interest" description="Disordered" evidence="1">
    <location>
        <begin position="46"/>
        <end position="66"/>
    </location>
</feature>
<dbReference type="Proteomes" id="UP000249061">
    <property type="component" value="Unassembled WGS sequence"/>
</dbReference>
<dbReference type="InterPro" id="IPR027417">
    <property type="entry name" value="P-loop_NTPase"/>
</dbReference>
<accession>A0A2W5SKA1</accession>
<feature type="transmembrane region" description="Helical" evidence="2">
    <location>
        <begin position="360"/>
        <end position="380"/>
    </location>
</feature>
<protein>
    <recommendedName>
        <fullName evidence="3">AAA+ ATPase domain-containing protein</fullName>
    </recommendedName>
</protein>
<comment type="caution">
    <text evidence="4">The sequence shown here is derived from an EMBL/GenBank/DDBJ whole genome shotgun (WGS) entry which is preliminary data.</text>
</comment>
<keyword evidence="2" id="KW-0472">Membrane</keyword>
<keyword evidence="2" id="KW-1133">Transmembrane helix</keyword>
<sequence length="958" mass="105871">MRALLAGTLDVAVAPQALFDVALDDEAALQIEAARVRAFLRAADEAARPAEPPARSRGRRATVEAPDAGSLRTDLAALDPTLFRERVELDRARLEFYELSAERRAELLQAHATRQEAAQPRETEEERRAREAEAERARALEAARAARSEAERVVAEELARLIALETRVRGLRDEFQRTRDAIAVRRDTVLGWQRRVRDAKSSGSSDADATYDALRRALRAARDDLASALDALNDDASAIPSLGPDPLVDVPPDIPADAARERRTAVDRAIADARRDEQALREERASALLEEINTLNRERLGLLPALSAAKRDAVTGFTSSGWDQARSEARHLSLILRYHQHAALAWLQTVRTGGSAGVSAWRTTAVLLPLLLVVGVFVWGRRKTQALLRWGDSRIAADDRAERRSTPSLGRRAVRLLLKIHRPLEWILFFLALSWLLPAGARSLLEVQLLSSMVTWTLAGSLVVNVVNAVAAGSTGALLPLEESEPGKLRLRSLRLVGRTVIVFALILVLSTRLVGEGTIYSWVFSTCWFAAIPVFLLLVKWWRTTVFERLERLRKKTPLQKWILANRSGWKSFGAAMVGAVQLFATGAVKLGRSWLSGFELARRIHAYLFKREIERIGEGHAHAELTPLAGEAFEKLDPERPFGRWLHCPADAVRDAVSLRAQDRRGALVVVVAPRGMGKSSLLRAIAEQSPGAKVLGCRAETSVADLGAAAEAAPSILLLDDAHTLIEPRIGGLAKFDEAVAFARAHSEETTWVFSIDASVWPLLKRARDARPLFDETYVLSPWAEAQLGALLADRDEAAEIVPQYDGLLDRLPPGADEIDRQDALTAKRTGYERMLWDHVGGNPGLALEAWRVSLGRDEEGGVHVRPLQVPDITKLERLPDSSLFVLRAVLQLAPTSVESVAQATRLRPEEVLQDLRFGKAQGFYEDRSGSVRIAWPWLRAVSRLLERRQLLVSP</sequence>
<dbReference type="AlphaFoldDB" id="A0A2W5SKA1"/>
<dbReference type="EMBL" id="QFQP01000080">
    <property type="protein sequence ID" value="PZR03599.1"/>
    <property type="molecule type" value="Genomic_DNA"/>
</dbReference>
<feature type="transmembrane region" description="Helical" evidence="2">
    <location>
        <begin position="520"/>
        <end position="540"/>
    </location>
</feature>
<dbReference type="SMART" id="SM00382">
    <property type="entry name" value="AAA"/>
    <property type="match status" value="1"/>
</dbReference>
<evidence type="ECO:0000259" key="3">
    <source>
        <dbReference type="SMART" id="SM00382"/>
    </source>
</evidence>
<evidence type="ECO:0000313" key="4">
    <source>
        <dbReference type="EMBL" id="PZR03599.1"/>
    </source>
</evidence>
<dbReference type="SUPFAM" id="SSF52540">
    <property type="entry name" value="P-loop containing nucleoside triphosphate hydrolases"/>
    <property type="match status" value="1"/>
</dbReference>